<reference evidence="2" key="1">
    <citation type="submission" date="2025-08" db="UniProtKB">
        <authorList>
            <consortium name="RefSeq"/>
        </authorList>
    </citation>
    <scope>IDENTIFICATION</scope>
    <source>
        <tissue evidence="2">Whole insect</tissue>
    </source>
</reference>
<dbReference type="AlphaFoldDB" id="A0A6P7FEC9"/>
<feature type="region of interest" description="Disordered" evidence="1">
    <location>
        <begin position="66"/>
        <end position="111"/>
    </location>
</feature>
<feature type="compositionally biased region" description="Polar residues" evidence="1">
    <location>
        <begin position="71"/>
        <end position="90"/>
    </location>
</feature>
<accession>A0A6P7FEC9</accession>
<gene>
    <name evidence="2" type="primary">LOC114328503</name>
</gene>
<proteinExistence type="predicted"/>
<sequence length="138" mass="15673">MNNIVSQYIQEVNSILLTAEHSKHASNRKNSHKYTSLEFETKIITPISFIAELTSTDETQIINGHSGLHAQDTSTGENATCTEDTSSPLDTSGKKKQYLKKKNLGRKRQRDPSVWKMNVLKKLRNSGQEYTGRTETWM</sequence>
<feature type="compositionally biased region" description="Basic residues" evidence="1">
    <location>
        <begin position="94"/>
        <end position="109"/>
    </location>
</feature>
<evidence type="ECO:0000256" key="1">
    <source>
        <dbReference type="SAM" id="MobiDB-lite"/>
    </source>
</evidence>
<dbReference type="InParanoid" id="A0A6P7FEC9"/>
<evidence type="ECO:0000313" key="2">
    <source>
        <dbReference type="RefSeq" id="XP_028133172.1"/>
    </source>
</evidence>
<dbReference type="RefSeq" id="XP_028133172.1">
    <property type="nucleotide sequence ID" value="XM_028277371.1"/>
</dbReference>
<organism evidence="2">
    <name type="scientific">Diabrotica virgifera virgifera</name>
    <name type="common">western corn rootworm</name>
    <dbReference type="NCBI Taxonomy" id="50390"/>
    <lineage>
        <taxon>Eukaryota</taxon>
        <taxon>Metazoa</taxon>
        <taxon>Ecdysozoa</taxon>
        <taxon>Arthropoda</taxon>
        <taxon>Hexapoda</taxon>
        <taxon>Insecta</taxon>
        <taxon>Pterygota</taxon>
        <taxon>Neoptera</taxon>
        <taxon>Endopterygota</taxon>
        <taxon>Coleoptera</taxon>
        <taxon>Polyphaga</taxon>
        <taxon>Cucujiformia</taxon>
        <taxon>Chrysomeloidea</taxon>
        <taxon>Chrysomelidae</taxon>
        <taxon>Galerucinae</taxon>
        <taxon>Diabroticina</taxon>
        <taxon>Diabroticites</taxon>
        <taxon>Diabrotica</taxon>
    </lineage>
</organism>
<name>A0A6P7FEC9_DIAVI</name>
<protein>
    <submittedName>
        <fullName evidence="2">Uncharacterized protein LOC114328503</fullName>
    </submittedName>
</protein>